<dbReference type="EMBL" id="AWUE01016005">
    <property type="protein sequence ID" value="OMO94549.1"/>
    <property type="molecule type" value="Genomic_DNA"/>
</dbReference>
<dbReference type="Proteomes" id="UP000187203">
    <property type="component" value="Unassembled WGS sequence"/>
</dbReference>
<evidence type="ECO:0000313" key="1">
    <source>
        <dbReference type="EMBL" id="OMO94549.1"/>
    </source>
</evidence>
<reference evidence="2" key="1">
    <citation type="submission" date="2013-09" db="EMBL/GenBank/DDBJ databases">
        <title>Corchorus olitorius genome sequencing.</title>
        <authorList>
            <person name="Alam M."/>
            <person name="Haque M.S."/>
            <person name="Islam M.S."/>
            <person name="Emdad E.M."/>
            <person name="Islam M.M."/>
            <person name="Ahmed B."/>
            <person name="Halim A."/>
            <person name="Hossen Q.M.M."/>
            <person name="Hossain M.Z."/>
            <person name="Ahmed R."/>
            <person name="Khan M.M."/>
            <person name="Islam R."/>
            <person name="Rashid M.M."/>
            <person name="Khan S.A."/>
            <person name="Rahman M.S."/>
            <person name="Alam M."/>
            <person name="Yahiya A.S."/>
            <person name="Khan M.S."/>
            <person name="Azam M.S."/>
            <person name="Haque T."/>
            <person name="Lashkar M.Z.H."/>
            <person name="Akhand A.I."/>
            <person name="Morshed G."/>
            <person name="Roy S."/>
            <person name="Uddin K.S."/>
            <person name="Rabeya T."/>
            <person name="Hossain A.S."/>
            <person name="Chowdhury A."/>
            <person name="Snigdha A.R."/>
            <person name="Mortoza M.S."/>
            <person name="Matin S.A."/>
            <person name="Hoque S.M.E."/>
            <person name="Islam M.K."/>
            <person name="Roy D.K."/>
            <person name="Haider R."/>
            <person name="Moosa M.M."/>
            <person name="Elias S.M."/>
            <person name="Hasan A.M."/>
            <person name="Jahan S."/>
            <person name="Shafiuddin M."/>
            <person name="Mahmood N."/>
            <person name="Shommy N.S."/>
        </authorList>
    </citation>
    <scope>NUCLEOTIDE SEQUENCE [LARGE SCALE GENOMIC DNA]</scope>
    <source>
        <strain evidence="2">cv. O-4</strain>
    </source>
</reference>
<proteinExistence type="predicted"/>
<name>A0A1R3JI72_9ROSI</name>
<sequence length="77" mass="9134">MRLWRVSYVFKRGFFQRIFFFFFSVSVGEISVGRGVCDDGKRLNVQWCGKEGVRAQEISFNQRDSEFLSCVYMKRSN</sequence>
<comment type="caution">
    <text evidence="1">The sequence shown here is derived from an EMBL/GenBank/DDBJ whole genome shotgun (WGS) entry which is preliminary data.</text>
</comment>
<dbReference type="AlphaFoldDB" id="A0A1R3JI72"/>
<evidence type="ECO:0000313" key="2">
    <source>
        <dbReference type="Proteomes" id="UP000187203"/>
    </source>
</evidence>
<keyword evidence="2" id="KW-1185">Reference proteome</keyword>
<organism evidence="1 2">
    <name type="scientific">Corchorus olitorius</name>
    <dbReference type="NCBI Taxonomy" id="93759"/>
    <lineage>
        <taxon>Eukaryota</taxon>
        <taxon>Viridiplantae</taxon>
        <taxon>Streptophyta</taxon>
        <taxon>Embryophyta</taxon>
        <taxon>Tracheophyta</taxon>
        <taxon>Spermatophyta</taxon>
        <taxon>Magnoliopsida</taxon>
        <taxon>eudicotyledons</taxon>
        <taxon>Gunneridae</taxon>
        <taxon>Pentapetalae</taxon>
        <taxon>rosids</taxon>
        <taxon>malvids</taxon>
        <taxon>Malvales</taxon>
        <taxon>Malvaceae</taxon>
        <taxon>Grewioideae</taxon>
        <taxon>Apeibeae</taxon>
        <taxon>Corchorus</taxon>
    </lineage>
</organism>
<gene>
    <name evidence="1" type="ORF">COLO4_16297</name>
</gene>
<protein>
    <submittedName>
        <fullName evidence="1">Uncharacterized protein</fullName>
    </submittedName>
</protein>
<accession>A0A1R3JI72</accession>